<evidence type="ECO:0000313" key="1">
    <source>
        <dbReference type="EMBL" id="GBN90602.1"/>
    </source>
</evidence>
<sequence>MVTVKSISRNHPCENRCLASEGGSSQSAAPLHCFGSDVPIVLISMQEKEESLMGLDRGCKPGGPVSPITSDECEELQQAKSRTSFARWALIFTFSYTKRKYYNRQKIRILDFDESLRFRPP</sequence>
<reference evidence="1 2" key="1">
    <citation type="journal article" date="2019" name="Sci. Rep.">
        <title>Orb-weaving spider Araneus ventricosus genome elucidates the spidroin gene catalogue.</title>
        <authorList>
            <person name="Kono N."/>
            <person name="Nakamura H."/>
            <person name="Ohtoshi R."/>
            <person name="Moran D.A.P."/>
            <person name="Shinohara A."/>
            <person name="Yoshida Y."/>
            <person name="Fujiwara M."/>
            <person name="Mori M."/>
            <person name="Tomita M."/>
            <person name="Arakawa K."/>
        </authorList>
    </citation>
    <scope>NUCLEOTIDE SEQUENCE [LARGE SCALE GENOMIC DNA]</scope>
</reference>
<dbReference type="Proteomes" id="UP000499080">
    <property type="component" value="Unassembled WGS sequence"/>
</dbReference>
<accession>A0A4Y2SQJ7</accession>
<comment type="caution">
    <text evidence="1">The sequence shown here is derived from an EMBL/GenBank/DDBJ whole genome shotgun (WGS) entry which is preliminary data.</text>
</comment>
<dbReference type="OrthoDB" id="6475849at2759"/>
<organism evidence="1 2">
    <name type="scientific">Araneus ventricosus</name>
    <name type="common">Orbweaver spider</name>
    <name type="synonym">Epeira ventricosa</name>
    <dbReference type="NCBI Taxonomy" id="182803"/>
    <lineage>
        <taxon>Eukaryota</taxon>
        <taxon>Metazoa</taxon>
        <taxon>Ecdysozoa</taxon>
        <taxon>Arthropoda</taxon>
        <taxon>Chelicerata</taxon>
        <taxon>Arachnida</taxon>
        <taxon>Araneae</taxon>
        <taxon>Araneomorphae</taxon>
        <taxon>Entelegynae</taxon>
        <taxon>Araneoidea</taxon>
        <taxon>Araneidae</taxon>
        <taxon>Araneus</taxon>
    </lineage>
</organism>
<keyword evidence="2" id="KW-1185">Reference proteome</keyword>
<gene>
    <name evidence="1" type="ORF">AVEN_217014_1</name>
</gene>
<dbReference type="AlphaFoldDB" id="A0A4Y2SQJ7"/>
<proteinExistence type="predicted"/>
<protein>
    <submittedName>
        <fullName evidence="1">Uncharacterized protein</fullName>
    </submittedName>
</protein>
<name>A0A4Y2SQJ7_ARAVE</name>
<dbReference type="EMBL" id="BGPR01023433">
    <property type="protein sequence ID" value="GBN90602.1"/>
    <property type="molecule type" value="Genomic_DNA"/>
</dbReference>
<evidence type="ECO:0000313" key="2">
    <source>
        <dbReference type="Proteomes" id="UP000499080"/>
    </source>
</evidence>